<feature type="chain" id="PRO_5047226117" description="Extracellular repeat, HAF family" evidence="1">
    <location>
        <begin position="30"/>
        <end position="363"/>
    </location>
</feature>
<evidence type="ECO:0000256" key="1">
    <source>
        <dbReference type="SAM" id="SignalP"/>
    </source>
</evidence>
<gene>
    <name evidence="2" type="ORF">ACFQS3_19295</name>
</gene>
<reference evidence="3" key="1">
    <citation type="journal article" date="2019" name="Int. J. Syst. Evol. Microbiol.">
        <title>The Global Catalogue of Microorganisms (GCM) 10K type strain sequencing project: providing services to taxonomists for standard genome sequencing and annotation.</title>
        <authorList>
            <consortium name="The Broad Institute Genomics Platform"/>
            <consortium name="The Broad Institute Genome Sequencing Center for Infectious Disease"/>
            <person name="Wu L."/>
            <person name="Ma J."/>
        </authorList>
    </citation>
    <scope>NUCLEOTIDE SEQUENCE [LARGE SCALE GENOMIC DNA]</scope>
    <source>
        <strain evidence="3">KACC 12634</strain>
    </source>
</reference>
<evidence type="ECO:0000313" key="3">
    <source>
        <dbReference type="Proteomes" id="UP001596470"/>
    </source>
</evidence>
<sequence>MQTNRRRRGQKLIAAGIAGAAAAGATVFAVQFASAEEAAQDAQACVRTALPIPEGLVSTGVSGMSDDGSVIAYYALPLDQSWPDGLGAFPRLYSDGEVTDVPMPGDHPRLHDANSAAEAAGYATGSNGRDVPYLWSGGELTALPVGEDGGRAMGINEGGDVVGLSQTFDGGVPVVWPADGSGPVELPLPEGAKSGVAHDIGDDGLVVGAFYDENGTATAYSWTAEGEGEALPVPEGAEGVFAIATDLNGDWTSGQLWVAGGGDAPAGVRWNLAEGTVERTGLDHEVAVSADGTVAGYVPGEVTKAAYQAGDAIVELPGVAEPEWGGDSAEEISADGALIAGDVYIETDEAGLPVRNAVVWDCA</sequence>
<feature type="signal peptide" evidence="1">
    <location>
        <begin position="1"/>
        <end position="29"/>
    </location>
</feature>
<evidence type="ECO:0008006" key="4">
    <source>
        <dbReference type="Google" id="ProtNLM"/>
    </source>
</evidence>
<keyword evidence="3" id="KW-1185">Reference proteome</keyword>
<dbReference type="EMBL" id="JBHSYS010000004">
    <property type="protein sequence ID" value="MFC6959344.1"/>
    <property type="molecule type" value="Genomic_DNA"/>
</dbReference>
<dbReference type="RefSeq" id="WP_382345167.1">
    <property type="nucleotide sequence ID" value="NZ_JBHMBP010000001.1"/>
</dbReference>
<evidence type="ECO:0000313" key="2">
    <source>
        <dbReference type="EMBL" id="MFC6959344.1"/>
    </source>
</evidence>
<dbReference type="Proteomes" id="UP001596470">
    <property type="component" value="Unassembled WGS sequence"/>
</dbReference>
<organism evidence="2 3">
    <name type="scientific">Glycomyces mayteni</name>
    <dbReference type="NCBI Taxonomy" id="543887"/>
    <lineage>
        <taxon>Bacteria</taxon>
        <taxon>Bacillati</taxon>
        <taxon>Actinomycetota</taxon>
        <taxon>Actinomycetes</taxon>
        <taxon>Glycomycetales</taxon>
        <taxon>Glycomycetaceae</taxon>
        <taxon>Glycomyces</taxon>
    </lineage>
</organism>
<proteinExistence type="predicted"/>
<accession>A0ABW2DDP0</accession>
<comment type="caution">
    <text evidence="2">The sequence shown here is derived from an EMBL/GenBank/DDBJ whole genome shotgun (WGS) entry which is preliminary data.</text>
</comment>
<name>A0ABW2DDP0_9ACTN</name>
<protein>
    <recommendedName>
        <fullName evidence="4">Extracellular repeat, HAF family</fullName>
    </recommendedName>
</protein>
<dbReference type="SUPFAM" id="SSF63825">
    <property type="entry name" value="YWTD domain"/>
    <property type="match status" value="1"/>
</dbReference>
<keyword evidence="1" id="KW-0732">Signal</keyword>